<dbReference type="AlphaFoldDB" id="A0A0F8XRF1"/>
<reference evidence="1" key="1">
    <citation type="journal article" date="2015" name="Nature">
        <title>Complex archaea that bridge the gap between prokaryotes and eukaryotes.</title>
        <authorList>
            <person name="Spang A."/>
            <person name="Saw J.H."/>
            <person name="Jorgensen S.L."/>
            <person name="Zaremba-Niedzwiedzka K."/>
            <person name="Martijn J."/>
            <person name="Lind A.E."/>
            <person name="van Eijk R."/>
            <person name="Schleper C."/>
            <person name="Guy L."/>
            <person name="Ettema T.J."/>
        </authorList>
    </citation>
    <scope>NUCLEOTIDE SEQUENCE</scope>
</reference>
<protein>
    <submittedName>
        <fullName evidence="1">Uncharacterized protein</fullName>
    </submittedName>
</protein>
<comment type="caution">
    <text evidence="1">The sequence shown here is derived from an EMBL/GenBank/DDBJ whole genome shotgun (WGS) entry which is preliminary data.</text>
</comment>
<dbReference type="EMBL" id="LAZR01057637">
    <property type="protein sequence ID" value="KKK71647.1"/>
    <property type="molecule type" value="Genomic_DNA"/>
</dbReference>
<organism evidence="1">
    <name type="scientific">marine sediment metagenome</name>
    <dbReference type="NCBI Taxonomy" id="412755"/>
    <lineage>
        <taxon>unclassified sequences</taxon>
        <taxon>metagenomes</taxon>
        <taxon>ecological metagenomes</taxon>
    </lineage>
</organism>
<sequence>MNFGQPYPCPECCPRDTPCPCGNCGGDDPPCCWKVVITGMVDGTGSDCTCHDDTYKVPFQSACTWFLAATALYVSSDLTVTVYLEGGNYKIKVALGSHEWIKNYGGTKPQCQDLADESITHSSSPADCDSSSATCVITALPAGSDCPNRLFGCAHCDPCRRTPQEFQVQMTGLTNGTCGDCSDLNDTYILTSQGPFVPCDYRYFL</sequence>
<name>A0A0F8XRF1_9ZZZZ</name>
<feature type="non-terminal residue" evidence="1">
    <location>
        <position position="205"/>
    </location>
</feature>
<proteinExistence type="predicted"/>
<evidence type="ECO:0000313" key="1">
    <source>
        <dbReference type="EMBL" id="KKK71647.1"/>
    </source>
</evidence>
<gene>
    <name evidence="1" type="ORF">LCGC14_2911820</name>
</gene>
<accession>A0A0F8XRF1</accession>